<dbReference type="PANTHER" id="PTHR43800">
    <property type="entry name" value="PEPTIDYL-LYSINE N-ACETYLTRANSFERASE YJAB"/>
    <property type="match status" value="1"/>
</dbReference>
<feature type="domain" description="N-acetyltransferase" evidence="3">
    <location>
        <begin position="2"/>
        <end position="143"/>
    </location>
</feature>
<evidence type="ECO:0000256" key="2">
    <source>
        <dbReference type="ARBA" id="ARBA00023315"/>
    </source>
</evidence>
<comment type="caution">
    <text evidence="4">The sequence shown here is derived from an EMBL/GenBank/DDBJ whole genome shotgun (WGS) entry which is preliminary data.</text>
</comment>
<dbReference type="Pfam" id="PF13508">
    <property type="entry name" value="Acetyltransf_7"/>
    <property type="match status" value="1"/>
</dbReference>
<dbReference type="PROSITE" id="PS51186">
    <property type="entry name" value="GNAT"/>
    <property type="match status" value="1"/>
</dbReference>
<sequence length="143" mass="16230">MQMIRKYRESDIDQVLDIWLSASIKAHAFIGSDFWRSKVGEMRDVYLPASETFVFESEGQLAGFYSLYENTLAAAFVSPNLQGRGVGSALINDAKSRRECLQLTVYSENLPSINFYKKHGFIVLDEKMDELTGHPELVMECCC</sequence>
<evidence type="ECO:0000313" key="4">
    <source>
        <dbReference type="EMBL" id="ELY21806.1"/>
    </source>
</evidence>
<reference evidence="4 5" key="1">
    <citation type="journal article" date="2013" name="Genome Announc.">
        <title>Draft Genome of the Marine Gammaproteobacterium Halomonas titanicae.</title>
        <authorList>
            <person name="Sanchez-Porro C."/>
            <person name="de la Haba R.R."/>
            <person name="Cruz-Hernandez N."/>
            <person name="Gonzalez J.M."/>
            <person name="Reyes-Guirao C."/>
            <person name="Navarro-Sampedro L."/>
            <person name="Carballo M."/>
            <person name="Ventosa A."/>
        </authorList>
    </citation>
    <scope>NUCLEOTIDE SEQUENCE [LARGE SCALE GENOMIC DNA]</scope>
    <source>
        <strain evidence="4 5">BH1</strain>
    </source>
</reference>
<evidence type="ECO:0000259" key="3">
    <source>
        <dbReference type="PROSITE" id="PS51186"/>
    </source>
</evidence>
<evidence type="ECO:0000256" key="1">
    <source>
        <dbReference type="ARBA" id="ARBA00022679"/>
    </source>
</evidence>
<dbReference type="EMBL" id="AOPO01000004">
    <property type="protein sequence ID" value="ELY21806.1"/>
    <property type="molecule type" value="Genomic_DNA"/>
</dbReference>
<dbReference type="PANTHER" id="PTHR43800:SF1">
    <property type="entry name" value="PEPTIDYL-LYSINE N-ACETYLTRANSFERASE YJAB"/>
    <property type="match status" value="1"/>
</dbReference>
<evidence type="ECO:0000313" key="5">
    <source>
        <dbReference type="Proteomes" id="UP000011651"/>
    </source>
</evidence>
<dbReference type="NCBIfam" id="NF007853">
    <property type="entry name" value="PRK10562.1"/>
    <property type="match status" value="1"/>
</dbReference>
<accession>L9UAZ1</accession>
<organism evidence="4 5">
    <name type="scientific">Vreelandella titanicae BH1</name>
    <dbReference type="NCBI Taxonomy" id="1204738"/>
    <lineage>
        <taxon>Bacteria</taxon>
        <taxon>Pseudomonadati</taxon>
        <taxon>Pseudomonadota</taxon>
        <taxon>Gammaproteobacteria</taxon>
        <taxon>Oceanospirillales</taxon>
        <taxon>Halomonadaceae</taxon>
        <taxon>Vreelandella</taxon>
    </lineage>
</organism>
<dbReference type="InterPro" id="IPR016181">
    <property type="entry name" value="Acyl_CoA_acyltransferase"/>
</dbReference>
<gene>
    <name evidence="4" type="ORF">HALTITAN_1372</name>
</gene>
<proteinExistence type="predicted"/>
<dbReference type="GO" id="GO:0016747">
    <property type="term" value="F:acyltransferase activity, transferring groups other than amino-acyl groups"/>
    <property type="evidence" value="ECO:0007669"/>
    <property type="project" value="InterPro"/>
</dbReference>
<dbReference type="AlphaFoldDB" id="L9UAZ1"/>
<dbReference type="Gene3D" id="3.40.630.30">
    <property type="match status" value="1"/>
</dbReference>
<dbReference type="InterPro" id="IPR000182">
    <property type="entry name" value="GNAT_dom"/>
</dbReference>
<dbReference type="Proteomes" id="UP000011651">
    <property type="component" value="Unassembled WGS sequence"/>
</dbReference>
<keyword evidence="2 4" id="KW-0012">Acyltransferase</keyword>
<dbReference type="CDD" id="cd04301">
    <property type="entry name" value="NAT_SF"/>
    <property type="match status" value="1"/>
</dbReference>
<protein>
    <submittedName>
        <fullName evidence="4">Acyl-CoA N-acyltransferase</fullName>
    </submittedName>
</protein>
<dbReference type="PATRIC" id="fig|1204738.3.peg.2048"/>
<dbReference type="SUPFAM" id="SSF55729">
    <property type="entry name" value="Acyl-CoA N-acyltransferases (Nat)"/>
    <property type="match status" value="1"/>
</dbReference>
<keyword evidence="1 4" id="KW-0808">Transferase</keyword>
<name>L9UAZ1_9GAMM</name>